<protein>
    <submittedName>
        <fullName evidence="1">Alpha/beta hydrolase</fullName>
    </submittedName>
</protein>
<dbReference type="GO" id="GO:0016787">
    <property type="term" value="F:hydrolase activity"/>
    <property type="evidence" value="ECO:0007669"/>
    <property type="project" value="UniProtKB-KW"/>
</dbReference>
<reference evidence="1 2" key="1">
    <citation type="submission" date="2018-12" db="EMBL/GenBank/DDBJ databases">
        <title>Cadmium resistance mechanism in endophytic bacteria Burkholderia cenocepacia YG-3.</title>
        <authorList>
            <person name="Zhang X."/>
            <person name="Wang X."/>
            <person name="Zhu Y."/>
        </authorList>
    </citation>
    <scope>NUCLEOTIDE SEQUENCE [LARGE SCALE GENOMIC DNA]</scope>
    <source>
        <strain evidence="1 2">YG-3</strain>
    </source>
</reference>
<name>A0A3Q9F530_9BURK</name>
<keyword evidence="1" id="KW-0378">Hydrolase</keyword>
<evidence type="ECO:0000313" key="2">
    <source>
        <dbReference type="Proteomes" id="UP000277191"/>
    </source>
</evidence>
<organism evidence="1 2">
    <name type="scientific">Burkholderia cenocepacia</name>
    <dbReference type="NCBI Taxonomy" id="95486"/>
    <lineage>
        <taxon>Bacteria</taxon>
        <taxon>Pseudomonadati</taxon>
        <taxon>Pseudomonadota</taxon>
        <taxon>Betaproteobacteria</taxon>
        <taxon>Burkholderiales</taxon>
        <taxon>Burkholderiaceae</taxon>
        <taxon>Burkholderia</taxon>
        <taxon>Burkholderia cepacia complex</taxon>
    </lineage>
</organism>
<dbReference type="InterPro" id="IPR048061">
    <property type="entry name" value="GmtX-like"/>
</dbReference>
<accession>A0A3Q9F530</accession>
<gene>
    <name evidence="1" type="ORF">D5R55_00595</name>
</gene>
<dbReference type="RefSeq" id="WP_126359043.1">
    <property type="nucleotide sequence ID" value="NZ_CP034545.1"/>
</dbReference>
<proteinExistence type="predicted"/>
<sequence>MNGTTDIHPDAVLESLLAKGGRSNRRANLTKMHELCSKQHSAGTREFSLSAIGRLAEAKGIMKGRALYNAQSADYRALIEAWAAYSEPLVSRATKAPKVLASHEYLMRIEDPAIRSIMQAVITERDKLKAQINVLKANSQVIVDRRPLGANTTVVNREHAVTVLTTSSQLTASERDALRKAISADYLDDRGLHEGSHGEILNERGRTIFEVGFARAIRKVLVD</sequence>
<dbReference type="EMBL" id="CP034545">
    <property type="protein sequence ID" value="AZQ49626.1"/>
    <property type="molecule type" value="Genomic_DNA"/>
</dbReference>
<dbReference type="Proteomes" id="UP000277191">
    <property type="component" value="Chromosome 1"/>
</dbReference>
<dbReference type="NCBIfam" id="NF040692">
    <property type="entry name" value="recomb_assoc"/>
    <property type="match status" value="1"/>
</dbReference>
<dbReference type="AlphaFoldDB" id="A0A3Q9F530"/>
<evidence type="ECO:0000313" key="1">
    <source>
        <dbReference type="EMBL" id="AZQ49626.1"/>
    </source>
</evidence>